<dbReference type="STRING" id="945553.A0A0D2MMV0"/>
<protein>
    <recommendedName>
        <fullName evidence="2">SPIN90/Ldb17 leucine-rich domain-containing protein</fullName>
    </recommendedName>
</protein>
<evidence type="ECO:0000256" key="1">
    <source>
        <dbReference type="SAM" id="MobiDB-lite"/>
    </source>
</evidence>
<feature type="compositionally biased region" description="Polar residues" evidence="1">
    <location>
        <begin position="521"/>
        <end position="542"/>
    </location>
</feature>
<dbReference type="InterPro" id="IPR030125">
    <property type="entry name" value="SPIN90/Ldb17"/>
</dbReference>
<name>A0A0D2MMV0_HYPSF</name>
<evidence type="ECO:0000313" key="3">
    <source>
        <dbReference type="EMBL" id="KJA25258.1"/>
    </source>
</evidence>
<evidence type="ECO:0000259" key="2">
    <source>
        <dbReference type="Pfam" id="PF09431"/>
    </source>
</evidence>
<dbReference type="PANTHER" id="PTHR13357:SF1">
    <property type="entry name" value="NCK-INTERACTING PROTEIN WITH SH3 DOMAIN"/>
    <property type="match status" value="1"/>
</dbReference>
<feature type="region of interest" description="Disordered" evidence="1">
    <location>
        <begin position="462"/>
        <end position="554"/>
    </location>
</feature>
<dbReference type="OrthoDB" id="445362at2759"/>
<proteinExistence type="predicted"/>
<gene>
    <name evidence="3" type="ORF">HYPSUDRAFT_134866</name>
</gene>
<reference evidence="4" key="1">
    <citation type="submission" date="2014-04" db="EMBL/GenBank/DDBJ databases">
        <title>Evolutionary Origins and Diversification of the Mycorrhizal Mutualists.</title>
        <authorList>
            <consortium name="DOE Joint Genome Institute"/>
            <consortium name="Mycorrhizal Genomics Consortium"/>
            <person name="Kohler A."/>
            <person name="Kuo A."/>
            <person name="Nagy L.G."/>
            <person name="Floudas D."/>
            <person name="Copeland A."/>
            <person name="Barry K.W."/>
            <person name="Cichocki N."/>
            <person name="Veneault-Fourrey C."/>
            <person name="LaButti K."/>
            <person name="Lindquist E.A."/>
            <person name="Lipzen A."/>
            <person name="Lundell T."/>
            <person name="Morin E."/>
            <person name="Murat C."/>
            <person name="Riley R."/>
            <person name="Ohm R."/>
            <person name="Sun H."/>
            <person name="Tunlid A."/>
            <person name="Henrissat B."/>
            <person name="Grigoriev I.V."/>
            <person name="Hibbett D.S."/>
            <person name="Martin F."/>
        </authorList>
    </citation>
    <scope>NUCLEOTIDE SEQUENCE [LARGE SCALE GENOMIC DNA]</scope>
    <source>
        <strain evidence="4">FD-334 SS-4</strain>
    </source>
</reference>
<dbReference type="GO" id="GO:0000147">
    <property type="term" value="P:actin cortical patch assembly"/>
    <property type="evidence" value="ECO:0007669"/>
    <property type="project" value="TreeGrafter"/>
</dbReference>
<dbReference type="EMBL" id="KN817532">
    <property type="protein sequence ID" value="KJA25258.1"/>
    <property type="molecule type" value="Genomic_DNA"/>
</dbReference>
<feature type="domain" description="SPIN90/Ldb17 leucine-rich" evidence="2">
    <location>
        <begin position="214"/>
        <end position="364"/>
    </location>
</feature>
<dbReference type="InterPro" id="IPR018556">
    <property type="entry name" value="SPIN90/Ldb17_LRD"/>
</dbReference>
<dbReference type="GO" id="GO:0051666">
    <property type="term" value="P:actin cortical patch localization"/>
    <property type="evidence" value="ECO:0007669"/>
    <property type="project" value="TreeGrafter"/>
</dbReference>
<sequence>MQDDLGIVYLINSAQQFWSELEDILRLPQDEAPTLSLLDSTLRRFMALCATYHEQYLQSPLQLEHACNLLIDSELFEFHSERMLDIIIDDAQTITDPHSVFVFYEVLFCYGQHRADFFRSHKRWQPLLPLLMDHIVVEIDPDIEDTYVGTAVGRSTSFSSVPIPIEAKLRSLSVKMLYEVCRVQTLNTQDLKIFDDHFIDHLYELVEQTKYMQDDTFNYSVIKLIVALNEQFMVLSLEEDAPPPIGGKKSSEPKNRVIKVMNRRLGNCKTFGENMIFMLNRAKRTPEDFCMTLLILKILYVLFSNKGTCEFFYTNDLCVLVDVFLRELVDLDEESESLRHTYLRVLHPLLTKTQLKDVPYKRLQILAALESMLSNSRIREVNATTKRLVERCLSGEWCTSLMELRKEAGYGIQRAGSPSSDASTIVSPPGVVGMSMAAAQHLEVSGSNKVMKNMKFSKSVENFGRTEHSATSKLAPRSAVDQERRASNSSVHSLPAFVSPPPSAMKIAVPPSSPAAKKRSTSATTESLHSPSRHNSLPNQEGPTYHYNPDAPSVHVGRPNINPLAKSVVALDVDSIAAAADALVLHEQQPRRRPPPPPKRRKPPAIPIGHTNSGATITSIRSSEPSPLSKVHKPPLGVHQAF</sequence>
<evidence type="ECO:0000313" key="4">
    <source>
        <dbReference type="Proteomes" id="UP000054270"/>
    </source>
</evidence>
<feature type="compositionally biased region" description="Polar residues" evidence="1">
    <location>
        <begin position="610"/>
        <end position="626"/>
    </location>
</feature>
<dbReference type="OMA" id="HACELIV"/>
<feature type="compositionally biased region" description="Basic residues" evidence="1">
    <location>
        <begin position="591"/>
        <end position="603"/>
    </location>
</feature>
<accession>A0A0D2MMV0</accession>
<dbReference type="AlphaFoldDB" id="A0A0D2MMV0"/>
<dbReference type="GO" id="GO:0006897">
    <property type="term" value="P:endocytosis"/>
    <property type="evidence" value="ECO:0007669"/>
    <property type="project" value="TreeGrafter"/>
</dbReference>
<dbReference type="Proteomes" id="UP000054270">
    <property type="component" value="Unassembled WGS sequence"/>
</dbReference>
<organism evidence="3 4">
    <name type="scientific">Hypholoma sublateritium (strain FD-334 SS-4)</name>
    <dbReference type="NCBI Taxonomy" id="945553"/>
    <lineage>
        <taxon>Eukaryota</taxon>
        <taxon>Fungi</taxon>
        <taxon>Dikarya</taxon>
        <taxon>Basidiomycota</taxon>
        <taxon>Agaricomycotina</taxon>
        <taxon>Agaricomycetes</taxon>
        <taxon>Agaricomycetidae</taxon>
        <taxon>Agaricales</taxon>
        <taxon>Agaricineae</taxon>
        <taxon>Strophariaceae</taxon>
        <taxon>Hypholoma</taxon>
    </lineage>
</organism>
<dbReference type="Pfam" id="PF09431">
    <property type="entry name" value="SPIN90_LRD"/>
    <property type="match status" value="1"/>
</dbReference>
<dbReference type="GO" id="GO:0071933">
    <property type="term" value="F:Arp2/3 complex binding"/>
    <property type="evidence" value="ECO:0007669"/>
    <property type="project" value="TreeGrafter"/>
</dbReference>
<feature type="region of interest" description="Disordered" evidence="1">
    <location>
        <begin position="584"/>
        <end position="642"/>
    </location>
</feature>
<dbReference type="GO" id="GO:0030479">
    <property type="term" value="C:actin cortical patch"/>
    <property type="evidence" value="ECO:0007669"/>
    <property type="project" value="TreeGrafter"/>
</dbReference>
<keyword evidence="4" id="KW-1185">Reference proteome</keyword>
<dbReference type="PANTHER" id="PTHR13357">
    <property type="entry name" value="SH3 ADAPTER PROTEIN SPIN90 NCK INTERACTING PROTEIN WITH SH3 DOMAIN"/>
    <property type="match status" value="1"/>
</dbReference>